<dbReference type="AlphaFoldDB" id="A0A1T4K747"/>
<dbReference type="Proteomes" id="UP000191153">
    <property type="component" value="Unassembled WGS sequence"/>
</dbReference>
<dbReference type="OrthoDB" id="5429738at2"/>
<protein>
    <submittedName>
        <fullName evidence="1">Uncharacterized protein</fullName>
    </submittedName>
</protein>
<dbReference type="STRING" id="180163.SAMN02745174_00364"/>
<accession>A0A1T4K747</accession>
<dbReference type="EMBL" id="FUWX01000004">
    <property type="protein sequence ID" value="SJZ38288.1"/>
    <property type="molecule type" value="Genomic_DNA"/>
</dbReference>
<gene>
    <name evidence="1" type="ORF">SAMN02745174_00364</name>
</gene>
<dbReference type="RefSeq" id="WP_078692900.1">
    <property type="nucleotide sequence ID" value="NZ_FUWX01000004.1"/>
</dbReference>
<keyword evidence="2" id="KW-1185">Reference proteome</keyword>
<sequence>MISLSDKKSGVIGIAGHVGCGHCHSLNNQVQDDSPGLAVVLSLFQKATNISLKITDFIFEDNKVTAILENGGKGEGISRRGFTPFEKNIIKRLIGEDAINTHTIVLKEFGRIYGQGILETPVAVQTAIANAGLNSFLINYPEHFIGTVEDIPNNNGNIVGTVLDIDDIPVSVLGTVNATMGGLGPNEDLEGNSPFYSKKNIIENLNMHKIPTLIIEAMIVSSFSKGLEQNTYFVRGDEMDDNPYVVEAVVNACKNLNLPIIYHKGGMKRTKNLLRENTKKVADKIVELGIALKNSELAEEKVKIIGDLALIISQDCGGISFMSNSLHEEIGGAGMIPKTSAVINLVTTEIYGKENIIPFLENKELEEYINITLESIKELYKTLNLATKHIKA</sequence>
<proteinExistence type="predicted"/>
<name>A0A1T4K747_9FUSO</name>
<evidence type="ECO:0000313" key="2">
    <source>
        <dbReference type="Proteomes" id="UP000191153"/>
    </source>
</evidence>
<organism evidence="1 2">
    <name type="scientific">Cetobacterium ceti</name>
    <dbReference type="NCBI Taxonomy" id="180163"/>
    <lineage>
        <taxon>Bacteria</taxon>
        <taxon>Fusobacteriati</taxon>
        <taxon>Fusobacteriota</taxon>
        <taxon>Fusobacteriia</taxon>
        <taxon>Fusobacteriales</taxon>
        <taxon>Fusobacteriaceae</taxon>
        <taxon>Cetobacterium</taxon>
    </lineage>
</organism>
<evidence type="ECO:0000313" key="1">
    <source>
        <dbReference type="EMBL" id="SJZ38288.1"/>
    </source>
</evidence>
<reference evidence="1 2" key="1">
    <citation type="submission" date="2017-02" db="EMBL/GenBank/DDBJ databases">
        <authorList>
            <person name="Peterson S.W."/>
        </authorList>
    </citation>
    <scope>NUCLEOTIDE SEQUENCE [LARGE SCALE GENOMIC DNA]</scope>
    <source>
        <strain evidence="1 2">ATCC 700028</strain>
    </source>
</reference>